<organism evidence="4 5">
    <name type="scientific">Actinokineospora auranticolor</name>
    <dbReference type="NCBI Taxonomy" id="155976"/>
    <lineage>
        <taxon>Bacteria</taxon>
        <taxon>Bacillati</taxon>
        <taxon>Actinomycetota</taxon>
        <taxon>Actinomycetes</taxon>
        <taxon>Pseudonocardiales</taxon>
        <taxon>Pseudonocardiaceae</taxon>
        <taxon>Actinokineospora</taxon>
    </lineage>
</organism>
<feature type="domain" description="AB hydrolase-1" evidence="3">
    <location>
        <begin position="1"/>
        <end position="254"/>
    </location>
</feature>
<sequence length="278" mass="29423">MVLLHGGPGTPAEGISATGRALAAAGFDVYSYDQLGSGRSTRLDDPSGYTVARHVADLEAVRDRLGAGKLVLVGQSWGGSLAAQYLAAHPDRVARAVFASPGELWPRAWRDGVGEPRLNRAQRDRRDDLVTSPRLLLASALLSVNPRAAHDFLGDAEADRRMREIGVAIKDATGCPGAPPAAVHDNPPGFYANQRTVADFDDVPDPRPALRAVRVPALVLRGECDYIKEAVTAEYTAVLAGATLVTVPGAGHNIAAARPDAHRDLITAFLLDEPLPQP</sequence>
<dbReference type="PANTHER" id="PTHR43194">
    <property type="entry name" value="HYDROLASE ALPHA/BETA FOLD FAMILY"/>
    <property type="match status" value="1"/>
</dbReference>
<dbReference type="GO" id="GO:0004177">
    <property type="term" value="F:aminopeptidase activity"/>
    <property type="evidence" value="ECO:0007669"/>
    <property type="project" value="UniProtKB-EC"/>
</dbReference>
<evidence type="ECO:0000256" key="2">
    <source>
        <dbReference type="ARBA" id="ARBA00022801"/>
    </source>
</evidence>
<gene>
    <name evidence="4" type="ORF">CLV40_101558</name>
</gene>
<protein>
    <submittedName>
        <fullName evidence="4">Pimeloyl-ACP methyl ester carboxylesterase</fullName>
    </submittedName>
</protein>
<dbReference type="Pfam" id="PF00561">
    <property type="entry name" value="Abhydrolase_1"/>
    <property type="match status" value="1"/>
</dbReference>
<dbReference type="InterPro" id="IPR002410">
    <property type="entry name" value="Peptidase_S33"/>
</dbReference>
<keyword evidence="5" id="KW-1185">Reference proteome</keyword>
<name>A0A2S6H1J9_9PSEU</name>
<evidence type="ECO:0000256" key="1">
    <source>
        <dbReference type="ARBA" id="ARBA00010088"/>
    </source>
</evidence>
<proteinExistence type="inferred from homology"/>
<dbReference type="PANTHER" id="PTHR43194:SF2">
    <property type="entry name" value="PEROXISOMAL MEMBRANE PROTEIN LPX1"/>
    <property type="match status" value="1"/>
</dbReference>
<reference evidence="4 5" key="1">
    <citation type="submission" date="2018-02" db="EMBL/GenBank/DDBJ databases">
        <title>Genomic Encyclopedia of Archaeal and Bacterial Type Strains, Phase II (KMG-II): from individual species to whole genera.</title>
        <authorList>
            <person name="Goeker M."/>
        </authorList>
    </citation>
    <scope>NUCLEOTIDE SEQUENCE [LARGE SCALE GENOMIC DNA]</scope>
    <source>
        <strain evidence="4 5">YU 961-1</strain>
    </source>
</reference>
<dbReference type="InterPro" id="IPR050228">
    <property type="entry name" value="Carboxylesterase_BioH"/>
</dbReference>
<keyword evidence="2" id="KW-0378">Hydrolase</keyword>
<dbReference type="PRINTS" id="PR00793">
    <property type="entry name" value="PROAMNOPTASE"/>
</dbReference>
<evidence type="ECO:0000313" key="4">
    <source>
        <dbReference type="EMBL" id="PPK71368.1"/>
    </source>
</evidence>
<dbReference type="PRINTS" id="PR00111">
    <property type="entry name" value="ABHYDROLASE"/>
</dbReference>
<accession>A0A2S6H1J9</accession>
<dbReference type="Proteomes" id="UP000239203">
    <property type="component" value="Unassembled WGS sequence"/>
</dbReference>
<dbReference type="SUPFAM" id="SSF53474">
    <property type="entry name" value="alpha/beta-Hydrolases"/>
    <property type="match status" value="1"/>
</dbReference>
<comment type="similarity">
    <text evidence="1">Belongs to the peptidase S33 family.</text>
</comment>
<dbReference type="AlphaFoldDB" id="A0A2S6H1J9"/>
<evidence type="ECO:0000259" key="3">
    <source>
        <dbReference type="Pfam" id="PF00561"/>
    </source>
</evidence>
<dbReference type="GO" id="GO:0006508">
    <property type="term" value="P:proteolysis"/>
    <property type="evidence" value="ECO:0007669"/>
    <property type="project" value="InterPro"/>
</dbReference>
<evidence type="ECO:0000313" key="5">
    <source>
        <dbReference type="Proteomes" id="UP000239203"/>
    </source>
</evidence>
<dbReference type="InterPro" id="IPR029058">
    <property type="entry name" value="AB_hydrolase_fold"/>
</dbReference>
<comment type="caution">
    <text evidence="4">The sequence shown here is derived from an EMBL/GenBank/DDBJ whole genome shotgun (WGS) entry which is preliminary data.</text>
</comment>
<dbReference type="Gene3D" id="3.40.50.1820">
    <property type="entry name" value="alpha/beta hydrolase"/>
    <property type="match status" value="1"/>
</dbReference>
<dbReference type="InterPro" id="IPR000073">
    <property type="entry name" value="AB_hydrolase_1"/>
</dbReference>
<dbReference type="EMBL" id="PTIX01000001">
    <property type="protein sequence ID" value="PPK71368.1"/>
    <property type="molecule type" value="Genomic_DNA"/>
</dbReference>